<proteinExistence type="predicted"/>
<dbReference type="Pfam" id="PF04632">
    <property type="entry name" value="FUSC"/>
    <property type="match status" value="1"/>
</dbReference>
<gene>
    <name evidence="8" type="ORF">K788_0001354</name>
</gene>
<evidence type="ECO:0000256" key="7">
    <source>
        <dbReference type="SAM" id="Phobius"/>
    </source>
</evidence>
<geneLocation type="plasmid" evidence="9"/>
<dbReference type="KEGG" id="bcai:K788_0001354"/>
<dbReference type="GO" id="GO:0005886">
    <property type="term" value="C:plasma membrane"/>
    <property type="evidence" value="ECO:0007669"/>
    <property type="project" value="UniProtKB-SubCell"/>
</dbReference>
<comment type="subcellular location">
    <subcellularLocation>
        <location evidence="1">Cell membrane</location>
        <topology evidence="1">Multi-pass membrane protein</topology>
    </subcellularLocation>
</comment>
<evidence type="ECO:0000313" key="9">
    <source>
        <dbReference type="Proteomes" id="UP000019146"/>
    </source>
</evidence>
<accession>A0A0P0RN25</accession>
<dbReference type="Proteomes" id="UP000019146">
    <property type="component" value="Plasmid unnamed"/>
</dbReference>
<dbReference type="RefSeq" id="WP_051453891.1">
    <property type="nucleotide sequence ID" value="NZ_CP012748.1"/>
</dbReference>
<dbReference type="PANTHER" id="PTHR30509:SF9">
    <property type="entry name" value="MULTIDRUG RESISTANCE PROTEIN MDTO"/>
    <property type="match status" value="1"/>
</dbReference>
<feature type="transmembrane region" description="Helical" evidence="7">
    <location>
        <begin position="113"/>
        <end position="130"/>
    </location>
</feature>
<feature type="transmembrane region" description="Helical" evidence="7">
    <location>
        <begin position="535"/>
        <end position="559"/>
    </location>
</feature>
<evidence type="ECO:0000256" key="6">
    <source>
        <dbReference type="ARBA" id="ARBA00023136"/>
    </source>
</evidence>
<feature type="transmembrane region" description="Helical" evidence="7">
    <location>
        <begin position="38"/>
        <end position="59"/>
    </location>
</feature>
<dbReference type="InterPro" id="IPR006726">
    <property type="entry name" value="PHBA_efflux_AaeB/fusaric-R"/>
</dbReference>
<feature type="transmembrane region" description="Helical" evidence="7">
    <location>
        <begin position="87"/>
        <end position="107"/>
    </location>
</feature>
<evidence type="ECO:0000313" key="8">
    <source>
        <dbReference type="EMBL" id="ALL70303.1"/>
    </source>
</evidence>
<reference evidence="8 9" key="1">
    <citation type="journal article" date="2014" name="Genome Announc.">
        <title>Draft Genome Sequence of the Haloacid-Degrading Burkholderia caribensis Strain MBA4.</title>
        <authorList>
            <person name="Pan Y."/>
            <person name="Kong K.F."/>
            <person name="Tsang J.S."/>
        </authorList>
    </citation>
    <scope>NUCLEOTIDE SEQUENCE [LARGE SCALE GENOMIC DNA]</scope>
    <source>
        <strain evidence="8 9">MBA4</strain>
        <plasmid evidence="9">Plasmid</plasmid>
    </source>
</reference>
<evidence type="ECO:0000256" key="4">
    <source>
        <dbReference type="ARBA" id="ARBA00022692"/>
    </source>
</evidence>
<keyword evidence="8" id="KW-0614">Plasmid</keyword>
<dbReference type="EMBL" id="CP012748">
    <property type="protein sequence ID" value="ALL70303.1"/>
    <property type="molecule type" value="Genomic_DNA"/>
</dbReference>
<feature type="transmembrane region" description="Helical" evidence="7">
    <location>
        <begin position="425"/>
        <end position="442"/>
    </location>
</feature>
<keyword evidence="5 7" id="KW-1133">Transmembrane helix</keyword>
<keyword evidence="3" id="KW-1003">Cell membrane</keyword>
<protein>
    <submittedName>
        <fullName evidence="8">Fusaric acid resistance protein fusb</fullName>
    </submittedName>
</protein>
<feature type="transmembrane region" description="Helical" evidence="7">
    <location>
        <begin position="397"/>
        <end position="419"/>
    </location>
</feature>
<feature type="transmembrane region" description="Helical" evidence="7">
    <location>
        <begin position="503"/>
        <end position="523"/>
    </location>
</feature>
<evidence type="ECO:0000256" key="1">
    <source>
        <dbReference type="ARBA" id="ARBA00004651"/>
    </source>
</evidence>
<feature type="transmembrane region" description="Helical" evidence="7">
    <location>
        <begin position="174"/>
        <end position="196"/>
    </location>
</feature>
<dbReference type="PANTHER" id="PTHR30509">
    <property type="entry name" value="P-HYDROXYBENZOIC ACID EFFLUX PUMP SUBUNIT-RELATED"/>
    <property type="match status" value="1"/>
</dbReference>
<dbReference type="GeneID" id="69973788"/>
<keyword evidence="2" id="KW-0813">Transport</keyword>
<dbReference type="AlphaFoldDB" id="A0A0P0RN25"/>
<keyword evidence="6 7" id="KW-0472">Membrane</keyword>
<sequence>MNYRPAPDPASARNPLWKFLACSLRAYALDWGARDGLIWLYLGKTVVAASLALGLAMLLELPSPRTAMVTVFVLMQPETGMVLAKSFYRLLGTAAGMVAAIVFGALFPQQPELYLAAIALWSAACTGLATRFRHYRWYAFVLAGYTAVIIGIPVVTHPDGLLLAALTRAADVSLGILCSGAISALVFPFTSSAALLRSVRQRKIDLTAFCADVPAFRCDNDAFVRRFEKLVDGIAGFEAARTFASFEEANMRLSVRRVAGSDSKYTTLCTRLHMVHQLIRRLQAARSTRVLEAITPVFAELSVVLDRLHRRMLHENSCSDVIAQLMRSQASLVRRIDKLRGALAGAPPIVCIEQSTALESMQKLLADLLDYLETDESAIAKNDVREQSNTYPSRTSFYVTTLTLVRTALIVGVAGAYWLATAWPSGGLAVITAAIIAGLTSAAPRPERLALQVAVGAAFGVGIGYAYLCFVYPNIDGYPPLCAALAPVIACGAFLSSRPGASGYGIGLCVFFCLLAVPDNVVIYTPNILLNNGVAVVATLLLAAAVFAVAFPLQAPWVVERILRDLRREVAVACYGPTDGLAQQFQSRIHDLLSQLRMLLTPGSTRYANAWHWMLATLEFGYFMIDLRGVFPEGEIGGIREMARWARSIDLIKRRIGNLFDQPDEGRLLRACRSVERALKRVSVELEHAEKEESRVQLYRVARQLDVIRNALLDRDAPFQQSGQ</sequence>
<feature type="transmembrane region" description="Helical" evidence="7">
    <location>
        <begin position="137"/>
        <end position="154"/>
    </location>
</feature>
<dbReference type="GO" id="GO:0022857">
    <property type="term" value="F:transmembrane transporter activity"/>
    <property type="evidence" value="ECO:0007669"/>
    <property type="project" value="InterPro"/>
</dbReference>
<evidence type="ECO:0000256" key="3">
    <source>
        <dbReference type="ARBA" id="ARBA00022475"/>
    </source>
</evidence>
<evidence type="ECO:0000256" key="5">
    <source>
        <dbReference type="ARBA" id="ARBA00022989"/>
    </source>
</evidence>
<keyword evidence="4 7" id="KW-0812">Transmembrane</keyword>
<evidence type="ECO:0000256" key="2">
    <source>
        <dbReference type="ARBA" id="ARBA00022448"/>
    </source>
</evidence>
<organism evidence="8 9">
    <name type="scientific">Paraburkholderia caribensis MBA4</name>
    <dbReference type="NCBI Taxonomy" id="1323664"/>
    <lineage>
        <taxon>Bacteria</taxon>
        <taxon>Pseudomonadati</taxon>
        <taxon>Pseudomonadota</taxon>
        <taxon>Betaproteobacteria</taxon>
        <taxon>Burkholderiales</taxon>
        <taxon>Burkholderiaceae</taxon>
        <taxon>Paraburkholderia</taxon>
    </lineage>
</organism>
<feature type="transmembrane region" description="Helical" evidence="7">
    <location>
        <begin position="449"/>
        <end position="472"/>
    </location>
</feature>
<name>A0A0P0RN25_9BURK</name>